<evidence type="ECO:0000256" key="2">
    <source>
        <dbReference type="SAM" id="Phobius"/>
    </source>
</evidence>
<dbReference type="NCBIfam" id="TIGR01731">
    <property type="entry name" value="fil_hemag_20aa"/>
    <property type="match status" value="57"/>
</dbReference>
<dbReference type="InterPro" id="IPR025157">
    <property type="entry name" value="Hemagglutinin_rpt"/>
</dbReference>
<dbReference type="Gene3D" id="2.160.20.10">
    <property type="entry name" value="Single-stranded right-handed beta-helix, Pectin lyase-like"/>
    <property type="match status" value="1"/>
</dbReference>
<evidence type="ECO:0000256" key="1">
    <source>
        <dbReference type="SAM" id="MobiDB-lite"/>
    </source>
</evidence>
<feature type="region of interest" description="Disordered" evidence="1">
    <location>
        <begin position="3803"/>
        <end position="3836"/>
    </location>
</feature>
<dbReference type="InterPro" id="IPR024973">
    <property type="entry name" value="ESPR"/>
</dbReference>
<dbReference type="Pfam" id="PF13332">
    <property type="entry name" value="Fil_haemagg_2"/>
    <property type="match status" value="4"/>
</dbReference>
<dbReference type="InterPro" id="IPR010069">
    <property type="entry name" value="CdiA_FHA1_rpt"/>
</dbReference>
<feature type="compositionally biased region" description="Low complexity" evidence="1">
    <location>
        <begin position="3889"/>
        <end position="3901"/>
    </location>
</feature>
<dbReference type="SUPFAM" id="SSF51126">
    <property type="entry name" value="Pectin lyase-like"/>
    <property type="match status" value="1"/>
</dbReference>
<evidence type="ECO:0000259" key="3">
    <source>
        <dbReference type="SMART" id="SM00912"/>
    </source>
</evidence>
<feature type="region of interest" description="Disordered" evidence="1">
    <location>
        <begin position="4351"/>
        <end position="4371"/>
    </location>
</feature>
<reference evidence="4" key="1">
    <citation type="journal article" date="2014" name="Int. J. Syst. Evol. Microbiol.">
        <title>Complete genome sequence of Corynebacterium casei LMG S-19264T (=DSM 44701T), isolated from a smear-ripened cheese.</title>
        <authorList>
            <consortium name="US DOE Joint Genome Institute (JGI-PGF)"/>
            <person name="Walter F."/>
            <person name="Albersmeier A."/>
            <person name="Kalinowski J."/>
            <person name="Ruckert C."/>
        </authorList>
    </citation>
    <scope>NUCLEOTIDE SEQUENCE</scope>
    <source>
        <strain evidence="4">KCTC 12344</strain>
    </source>
</reference>
<feature type="compositionally biased region" description="Polar residues" evidence="1">
    <location>
        <begin position="4353"/>
        <end position="4371"/>
    </location>
</feature>
<keyword evidence="2" id="KW-1133">Transmembrane helix</keyword>
<proteinExistence type="predicted"/>
<dbReference type="NCBIfam" id="TIGR01901">
    <property type="entry name" value="adhes_NPXG"/>
    <property type="match status" value="1"/>
</dbReference>
<sequence length="4921" mass="489197">MNKLRYRIVFNKTRGMCMAVQETARSQGKGQGQSGALATCAPAALTMPALRRLLLLLGAAFGSLALTGTAFGQVVADGRAPGHQRPTVLNAANGVLQVNVQTPSAAGVSRNVYSQFDVPKTGVILNNSRTDVQSQLGGWVQANPWMTDGTARVILNEVNSANPSRLQGYIEVAGQRAETIVANPAGISVDGGGFINVSRATLTTGTPVLQDGQLKGYTVARGAIAIDGGGLDASKTDYTALIARSVQVNAGLWAQRLDVIAGVNDVLDSGSAQVTQARQGAADAPQYAIDVARLGGMYANQIYLVGTEAGVGVRNAGEIGAPAGDLVVTASGRLENSGSLAAQRVQVGADAVANSGKLQATGDVALTAGSLTNSGQLMAGNNAVLTVRGDADNGGGTIAAGRIELTSGGTLRNAQGTIEQSGSTVLAVDAGRVVNGGGTLGREAVAPTVSEVTVTPGGGTVAPVAATDTAVVVDTAAPAPAPAPTAPVATPAVPAPPVQQPGILKAQLVDNSAGTIVAGGGVSVSTGALDNRGGKAYLEALAVNGTSFDNGQGTLTVRRDFTARTDTFGNDAGKLLVGGTLDASTGAFANRTGLLQAGRFTIDVTDGLDNDGGTLRQTGAAAASLDVGGELRQAKGTLDVAAALDLRAGTIAGDASTVNVTGDLTLKSGAASAASGIWTVGGAARMQTGDFDNTKGSVSAGGQLTWSAGTLANAGGKIASAADASIASSGSVDNTGGTIQGAQRLALQAAGALNNRVGTIETLAGADTLTVEAARIDNSAGRIANAGKGAASITAGTVTNSGLIGGNGSVDVTASLLSNAGTGRITSAGDMTMNVRTQLDNDGAIASGARFTTQQDKALLNNHGSIVSQGEMTIANAAVVNDGTIATATDTLAGLTMTTGRLDNSGGTIRADGTGDFNVRGDTRNVGGSISADGMLTLRTGGMLDNTAGSIEAGARLAVQAQDIGNNAGRIVSTAVGESTVAAVNHIDNRGVIASNGSLTVNAATLANAEGAEIVAADHMNLGVHKQLDNAGAISSAGTLASNEAGATLVNTGTIDAGGNASLNLDRVVNDGGAIDTLNGGALTLDANALSNQAGHIMASGAADVTVTGDIDNTKGVIQTATALKMDAGGALTNRDGVIESIAPTGTLAVHAGSIDNTAGRIVNAGTGAAQVGATGHIVNTGVIAGNGTLDVAARTMDNSGTVSTASALGLAVSQTLNNTGTISAATGLHGDQANLSLHNRGVIVSGGPLTMTAKLIDNDAGRIATAQGSHADMLLSAQNLSNQGGAIMADRNAAFIVADSLTNRLGLIQAQGTLTMHAGGMVDNTQGNIETTTPASTLQVQGGAVLNDAGRIVNAGGGDTAVRATAHLMNSGLIAGNGALALEAQTAVNTAAGTIAAGDTLALQVHGSLENAGAISSKAAMTMDEAATALTNRGTIVAGADATLIAGAIDNDGGQIAVAKDSGASVTVRGASLTNRNGSIVAERELAIAVDGLLDNSRGIAQGVTGVTVAAGGLLTNDAGSIEAAGAQATLAVQAGDLANGSGRIVNVGQGAATVGAVGTLSNSGLIAGNGTLGINAATLVNEAAGTIASAGAMTATIGTAMDNRGTIDSGAALDVAAAGASVRNSGLVVAGGELTVHSADFNNDDGRMATAKGSGAGIGIDATAVSNRAGTILSDAAVRLDSGDKVDNTKGTLQATGSLALTAAGQVSNDAGVIEALDPAGTLALQAGALDNGAGRIVNVGTGQTTLNVAGTLSSRGLIAGNGQLDMSATDIVNASGGTMAAGAAMNVTARQSINNAGTISSHDALTVAAATASVRNSGQIVSGGNAALDTGMFDNSGGQLVTVKDRGGAIALNSAGIVNVGGAIVADGAATITAAGALDNSRGTIEVTDAAGTLTVQAHDIDNTAGRLVNAGKGDTQITAVASVTNSGTLAGNGAVALDAATVRNLAGGTLAAGNTMDLRIAQQLANAGTISAGAALTMDQAAATIANSGKIVAGGTILLHGATVDNDGGQIATQSGADIAIASESTLSNRGGAIGAAGDATLSSQGAFDNSGGQVQTPGDLTVTAGGALTNTNGALEAVGAASTLAVQAQSIGNTTGRIVNAGTGLTTIDSASAIVNSGTIAGNGAMDITALTLRNGTGGAIAAGGALDLLVSQQLDNSGGTITSGGTLRFNQAGATFANSGRIGAGSAVDITAASITNSGQLYTVSSSGAAITLDANSLANAGGTVAADGRLAVDVAGTIGNNGGTLHGGRDVTVSAGGALANGSGTIESASGTLTVTAQSIDSSGRIVNGGTGLTNVTSYTSIVNGGTIAGNGALDLHAQTLRNQGQLQAGGSMLLDVRQQLVNSGTVSSAGTLIFNQAGASFSNSGQIAAGGNATFRAASFNNDGGKISTVRGSGAGIDVTAPGMSNRGGTIVADGKAELTLNGAADNSGGTLQAGSGLQLDATGTLTNGGGVIETLGAAATLTVDAASIDNGNGRINNAGTGDTKLVSKAGIASTGSIATMGNLLLSAQTLQNGAGGTIAANRNLDLAITQQLTNGGKISSGGTLTFDQSAATFTNSGQIVAAGNAIITAQQVNNNGGQLGTAAGSGADLALNSQQLNNQGGRIATDRDLVVTTHTVGGMGELFGGRDLALTMDGDYVQSAGAQQFHSNRDLSLAVTGNITNTSTFEAAGTLTLSGQQIVNQAGASIEGQGVVLKAAGDLTNAGEINGVTKLDITAANVRNTSGIVGGDVTLATQNLDNTGAAALIGATKSMNLGVAGTLNNTGQATLYSSGELTIGGAGGGSTAVVNNNSSTIEAGRDLTLRATTLTNVRENVQLTKVQTVDETVEMHLPSWYHQGKNPKNFDANSSNYQPHEVYFVNPADILEEEQYVTPDGYSIYRAVIRTHANDSVFLVAPSAYAQGYGTQQRITASEGTRVIYYTDRGQVANPDQGGASSNAIVYASTVHTWKDSISFSNQYGNCSSNCIRLITQPDYTDPRTTILRDKVWAVAPQEGKLEVSRTAHHTAVEDQIAPGSGPVSQIVSGGNMHVTVSNVIDNRYGDIMARGALTIDGGAVITNTGATLYRAHTFDGTWRTGDGTVVNYQQPSINEKIGTAAGTIQGGQGVSISARSFSNIDVTAGTVGNVRESVNVIGSGASGAASAGAHASAGSGANGGVAGSASGSGTRSNANLSGAFGAIAAAADLTARHEAEASGLRNVTVVGGSTSGSGSASKLGTAAQAASSGTVNGAAANGAVNGSGEVNGGALLGIVGSTDNRTALGDVRTAAGNAAGQNASAVRGAAIGNVMQVSPGGLFIRNPDAGGSYLYEARPQFANQGQWTSSDYLLNQLAMDPAVTQKRLGDGFYEQRLVREQLSELTGRQPANGASDDTVYKELLTNAVSAAREFGLRPGIALSADQVARLTSDIVWMESQTVQLPDGSTETVLVPKVYVAHVDGKALRPGGALVTGENVSIKTTEGIANFGGVIDGGNGRTMLVAERNIVNQGGTIAGGDVQLDAGGDIRNETLVVKQTYDFGPNSGSYTSLSNVASITATGKLDIFAGRDLSDLAGKITAGSASIMTGRDVAFSTVQTGSTYQSQISGFTQNDSAINHQVSQLSTGGNLTVQAFGNLNLTGTQVSIGTSGTGTGLLEAKGAINIAAVTDEVKTSLFNDPKSKQYDRQVHQNQTVVGAGVASAGNLTLSAGLGGKADLNLTASTIAGGGAVTLSSTNDVNIKSAIEDHVSDTASHRESSSTFKKSSSTSTDYSAAGLVVGSDVSGKNVTVKAANDIAIAGSGLTAEEALTLNAGRDLLVTTVASEGSEKHTHEEKKSGFSFGAGGMGYSKSQQKQASDGDTVTQVGSMLSGGSVTATSGRDTLIQGSTVVADENISIAATRDLSIVSAQNTSDDTSSSSSKKSGMIGTTFQPAVGSVKTTQDGTHSSVTQVGSQIASLGGNVTLSAGEKYTQTASEVLAPKGNIAITAQDVAINAALDSGTSTDHSTFSKTAIGGSVNIPLVSALQGLKSTVDSAKDTGDGRMKALAAIAAASGAVEAVNSAQSIMSGSTAGIKVSVSLGSNKSENKTEQKFETSVGSSVSAGGNVSITATGAGANSNLTAIGSEINGGGDITLKADNDVALLAGRNTASQHSSNKSSGSSIGIGFAFGGQQSGFTLDVGVSKARGKADGEDVTYTNTHVNAGGELKVVSGGDTTLKGAVISADKVQANVGGDLAIESLQDKSTFDSKQTSAGMNLSLCIPPFCYGVSTVGGNFSKAKAEGDYLSVVEQSGIKAGNGGFQLTVGGNTDLKGGTISSTQQAVDTGKNSLNTGSLTFSDLVNNDSFKASGITMSGSIGTKLGDQSKAKSVADKGAASSKTGIGNNAGFASTDGSQDSLTKAGISGGAITLTSGVTPALTELDRTVTSDKDTSGALAKDWNGDELLKEVQAGAAITSKALPVLAQQFGDLASAREKTLRKEGNDAEADKWKEGGIYRVAGHMAIGALGGGIDGALGAGSAAAMAPILDEIQGELRAGLLGAGVSGETASEISKVLAAGAAAVVGGVAGNGAGASTAFNEDRFNRQLHPAELKWITENGKTFAKKLSDELGRSVTELEALAWLTRAGEGSVDKVYQDSYANGLGPATSEARWAYNLAKQFILVNSKGGTFETPDGTKGMFVAKGGEFQNPTIYSEFRNDKNYRDYAWTVLGDNLRPDKPTAEELAVYNAREKERLLREGKNLLISALPTALEGGLVGVLRPPKVRPGEALTTTDRPDVIPPKSNVQENAADHLATSPKGGEALAGESTKPIPLPNAGAKEQLLVKYTELDPDSHYCTQCALDLSLAADGEGKIVIFGSKNANWPEKYVWQMGNSINVQTEAGMDQFAYHSVYTDGRYFYDPLVSKSPITQANYIDMLRSKNPDGISWRVYVPDIENPKIPQLQKGGF</sequence>
<feature type="compositionally biased region" description="Basic and acidic residues" evidence="1">
    <location>
        <begin position="3804"/>
        <end position="3815"/>
    </location>
</feature>
<comment type="caution">
    <text evidence="4">The sequence shown here is derived from an EMBL/GenBank/DDBJ whole genome shotgun (WGS) entry which is preliminary data.</text>
</comment>
<reference evidence="4" key="2">
    <citation type="submission" date="2022-12" db="EMBL/GenBank/DDBJ databases">
        <authorList>
            <person name="Sun Q."/>
            <person name="Kim S."/>
        </authorList>
    </citation>
    <scope>NUCLEOTIDE SEQUENCE</scope>
    <source>
        <strain evidence="4">KCTC 12344</strain>
    </source>
</reference>
<dbReference type="InterPro" id="IPR012334">
    <property type="entry name" value="Pectin_lyas_fold"/>
</dbReference>
<feature type="domain" description="Filamentous haemagglutinin FhaB/tRNA nuclease CdiA-like TPS" evidence="3">
    <location>
        <begin position="92"/>
        <end position="212"/>
    </location>
</feature>
<dbReference type="RefSeq" id="WP_189568387.1">
    <property type="nucleotide sequence ID" value="NZ_BMWW01000001.1"/>
</dbReference>
<accession>A0AA87Y6I2</accession>
<feature type="compositionally biased region" description="Polar residues" evidence="1">
    <location>
        <begin position="3827"/>
        <end position="3836"/>
    </location>
</feature>
<gene>
    <name evidence="4" type="ORF">GCM10007388_01940</name>
</gene>
<dbReference type="GO" id="GO:0003824">
    <property type="term" value="F:catalytic activity"/>
    <property type="evidence" value="ECO:0007669"/>
    <property type="project" value="UniProtKB-ARBA"/>
</dbReference>
<dbReference type="InterPro" id="IPR011050">
    <property type="entry name" value="Pectin_lyase_fold/virulence"/>
</dbReference>
<dbReference type="Proteomes" id="UP000619512">
    <property type="component" value="Unassembled WGS sequence"/>
</dbReference>
<organism evidence="4 5">
    <name type="scientific">Pseudoduganella plicata</name>
    <dbReference type="NCBI Taxonomy" id="321984"/>
    <lineage>
        <taxon>Bacteria</taxon>
        <taxon>Pseudomonadati</taxon>
        <taxon>Pseudomonadota</taxon>
        <taxon>Betaproteobacteria</taxon>
        <taxon>Burkholderiales</taxon>
        <taxon>Oxalobacteraceae</taxon>
        <taxon>Telluria group</taxon>
        <taxon>Pseudoduganella</taxon>
    </lineage>
</organism>
<protein>
    <recommendedName>
        <fullName evidence="3">Filamentous haemagglutinin FhaB/tRNA nuclease CdiA-like TPS domain-containing protein</fullName>
    </recommendedName>
</protein>
<dbReference type="Pfam" id="PF05860">
    <property type="entry name" value="TPS"/>
    <property type="match status" value="1"/>
</dbReference>
<evidence type="ECO:0000313" key="4">
    <source>
        <dbReference type="EMBL" id="GGY73437.1"/>
    </source>
</evidence>
<dbReference type="InterPro" id="IPR008638">
    <property type="entry name" value="FhaB/CdiA-like_TPS"/>
</dbReference>
<name>A0AA87Y6I2_9BURK</name>
<feature type="transmembrane region" description="Helical" evidence="2">
    <location>
        <begin position="53"/>
        <end position="76"/>
    </location>
</feature>
<dbReference type="EMBL" id="BMWW01000001">
    <property type="protein sequence ID" value="GGY73437.1"/>
    <property type="molecule type" value="Genomic_DNA"/>
</dbReference>
<dbReference type="Pfam" id="PF13018">
    <property type="entry name" value="ESPR"/>
    <property type="match status" value="1"/>
</dbReference>
<feature type="region of interest" description="Disordered" evidence="1">
    <location>
        <begin position="3886"/>
        <end position="3906"/>
    </location>
</feature>
<keyword evidence="2" id="KW-0472">Membrane</keyword>
<dbReference type="SMART" id="SM00912">
    <property type="entry name" value="Haemagg_act"/>
    <property type="match status" value="1"/>
</dbReference>
<evidence type="ECO:0000313" key="5">
    <source>
        <dbReference type="Proteomes" id="UP000619512"/>
    </source>
</evidence>
<keyword evidence="2" id="KW-0812">Transmembrane</keyword>